<comment type="caution">
    <text evidence="2">The sequence shown here is derived from an EMBL/GenBank/DDBJ whole genome shotgun (WGS) entry which is preliminary data.</text>
</comment>
<dbReference type="RefSeq" id="WP_109280922.1">
    <property type="nucleotide sequence ID" value="NZ_JBFAUK010000006.1"/>
</dbReference>
<dbReference type="Pfam" id="PF25232">
    <property type="entry name" value="DUF7848"/>
    <property type="match status" value="1"/>
</dbReference>
<reference evidence="2 3" key="1">
    <citation type="submission" date="2024-06" db="EMBL/GenBank/DDBJ databases">
        <title>The Natural Products Discovery Center: Release of the First 8490 Sequenced Strains for Exploring Actinobacteria Biosynthetic Diversity.</title>
        <authorList>
            <person name="Kalkreuter E."/>
            <person name="Kautsar S.A."/>
            <person name="Yang D."/>
            <person name="Bader C.D."/>
            <person name="Teijaro C.N."/>
            <person name="Fluegel L."/>
            <person name="Davis C.M."/>
            <person name="Simpson J.R."/>
            <person name="Lauterbach L."/>
            <person name="Steele A.D."/>
            <person name="Gui C."/>
            <person name="Meng S."/>
            <person name="Li G."/>
            <person name="Viehrig K."/>
            <person name="Ye F."/>
            <person name="Su P."/>
            <person name="Kiefer A.F."/>
            <person name="Nichols A."/>
            <person name="Cepeda A.J."/>
            <person name="Yan W."/>
            <person name="Fan B."/>
            <person name="Jiang Y."/>
            <person name="Adhikari A."/>
            <person name="Zheng C.-J."/>
            <person name="Schuster L."/>
            <person name="Cowan T.M."/>
            <person name="Smanski M.J."/>
            <person name="Chevrette M.G."/>
            <person name="De Carvalho L.P.S."/>
            <person name="Shen B."/>
        </authorList>
    </citation>
    <scope>NUCLEOTIDE SEQUENCE [LARGE SCALE GENOMIC DNA]</scope>
    <source>
        <strain evidence="2 3">NPDC052347</strain>
    </source>
</reference>
<dbReference type="InterPro" id="IPR057170">
    <property type="entry name" value="DUF7848"/>
</dbReference>
<evidence type="ECO:0000313" key="2">
    <source>
        <dbReference type="EMBL" id="MEV5506838.1"/>
    </source>
</evidence>
<name>A0ABV3JVY6_STRON</name>
<proteinExistence type="predicted"/>
<feature type="domain" description="DUF7848" evidence="1">
    <location>
        <begin position="1"/>
        <end position="74"/>
    </location>
</feature>
<dbReference type="Proteomes" id="UP001552594">
    <property type="component" value="Unassembled WGS sequence"/>
</dbReference>
<evidence type="ECO:0000259" key="1">
    <source>
        <dbReference type="Pfam" id="PF25232"/>
    </source>
</evidence>
<sequence>MTRTTFRFARWRIMSTKVPGTPLVSHELECMGCGERSGMHPEFERCRDWAFSHSGRNQQHGGTYREIVHRYWTADLID</sequence>
<evidence type="ECO:0000313" key="3">
    <source>
        <dbReference type="Proteomes" id="UP001552594"/>
    </source>
</evidence>
<dbReference type="EMBL" id="JBFAUK010000006">
    <property type="protein sequence ID" value="MEV5506838.1"/>
    <property type="molecule type" value="Genomic_DNA"/>
</dbReference>
<organism evidence="2 3">
    <name type="scientific">Streptomyces orinoci</name>
    <name type="common">Streptoverticillium orinoci</name>
    <dbReference type="NCBI Taxonomy" id="67339"/>
    <lineage>
        <taxon>Bacteria</taxon>
        <taxon>Bacillati</taxon>
        <taxon>Actinomycetota</taxon>
        <taxon>Actinomycetes</taxon>
        <taxon>Kitasatosporales</taxon>
        <taxon>Streptomycetaceae</taxon>
        <taxon>Streptomyces</taxon>
    </lineage>
</organism>
<keyword evidence="3" id="KW-1185">Reference proteome</keyword>
<gene>
    <name evidence="2" type="ORF">AB0L16_10210</name>
</gene>
<accession>A0ABV3JVY6</accession>
<protein>
    <recommendedName>
        <fullName evidence="1">DUF7848 domain-containing protein</fullName>
    </recommendedName>
</protein>